<reference evidence="1" key="1">
    <citation type="submission" date="2014-11" db="EMBL/GenBank/DDBJ databases">
        <authorList>
            <person name="Amaro Gonzalez C."/>
        </authorList>
    </citation>
    <scope>NUCLEOTIDE SEQUENCE</scope>
</reference>
<organism evidence="1">
    <name type="scientific">Anguilla anguilla</name>
    <name type="common">European freshwater eel</name>
    <name type="synonym">Muraena anguilla</name>
    <dbReference type="NCBI Taxonomy" id="7936"/>
    <lineage>
        <taxon>Eukaryota</taxon>
        <taxon>Metazoa</taxon>
        <taxon>Chordata</taxon>
        <taxon>Craniata</taxon>
        <taxon>Vertebrata</taxon>
        <taxon>Euteleostomi</taxon>
        <taxon>Actinopterygii</taxon>
        <taxon>Neopterygii</taxon>
        <taxon>Teleostei</taxon>
        <taxon>Anguilliformes</taxon>
        <taxon>Anguillidae</taxon>
        <taxon>Anguilla</taxon>
    </lineage>
</organism>
<dbReference type="AlphaFoldDB" id="A0A0E9RS59"/>
<sequence length="45" mass="5477">MESLAWTMSLKEILSYFATISITEMYWTFNFWTKRESLQPPQLEQ</sequence>
<accession>A0A0E9RS59</accession>
<evidence type="ECO:0000313" key="1">
    <source>
        <dbReference type="EMBL" id="JAH32011.1"/>
    </source>
</evidence>
<proteinExistence type="predicted"/>
<reference evidence="1" key="2">
    <citation type="journal article" date="2015" name="Fish Shellfish Immunol.">
        <title>Early steps in the European eel (Anguilla anguilla)-Vibrio vulnificus interaction in the gills: Role of the RtxA13 toxin.</title>
        <authorList>
            <person name="Callol A."/>
            <person name="Pajuelo D."/>
            <person name="Ebbesson L."/>
            <person name="Teles M."/>
            <person name="MacKenzie S."/>
            <person name="Amaro C."/>
        </authorList>
    </citation>
    <scope>NUCLEOTIDE SEQUENCE</scope>
</reference>
<protein>
    <submittedName>
        <fullName evidence="1">Uncharacterized protein</fullName>
    </submittedName>
</protein>
<name>A0A0E9RS59_ANGAN</name>
<dbReference type="EMBL" id="GBXM01076566">
    <property type="protein sequence ID" value="JAH32011.1"/>
    <property type="molecule type" value="Transcribed_RNA"/>
</dbReference>
<dbReference type="EMBL" id="GBXM01074650">
    <property type="protein sequence ID" value="JAH33927.1"/>
    <property type="molecule type" value="Transcribed_RNA"/>
</dbReference>